<keyword evidence="1" id="KW-0812">Transmembrane</keyword>
<evidence type="ECO:0000256" key="1">
    <source>
        <dbReference type="SAM" id="Phobius"/>
    </source>
</evidence>
<keyword evidence="1" id="KW-1133">Transmembrane helix</keyword>
<dbReference type="Proteomes" id="UP000595197">
    <property type="component" value="Plasmid pTT6-1"/>
</dbReference>
<keyword evidence="2" id="KW-0614">Plasmid</keyword>
<organism evidence="2 3">
    <name type="scientific">Skermanella cutis</name>
    <dbReference type="NCBI Taxonomy" id="2775420"/>
    <lineage>
        <taxon>Bacteria</taxon>
        <taxon>Pseudomonadati</taxon>
        <taxon>Pseudomonadota</taxon>
        <taxon>Alphaproteobacteria</taxon>
        <taxon>Rhodospirillales</taxon>
        <taxon>Azospirillaceae</taxon>
        <taxon>Skermanella</taxon>
    </lineage>
</organism>
<feature type="transmembrane region" description="Helical" evidence="1">
    <location>
        <begin position="88"/>
        <end position="106"/>
    </location>
</feature>
<geneLocation type="plasmid" evidence="2 3">
    <name>pTT6-1</name>
</geneLocation>
<dbReference type="EMBL" id="CP067421">
    <property type="protein sequence ID" value="QQP92927.2"/>
    <property type="molecule type" value="Genomic_DNA"/>
</dbReference>
<feature type="transmembrane region" description="Helical" evidence="1">
    <location>
        <begin position="341"/>
        <end position="360"/>
    </location>
</feature>
<dbReference type="RefSeq" id="WP_206379359.1">
    <property type="nucleotide sequence ID" value="NZ_CP067421.1"/>
</dbReference>
<feature type="transmembrane region" description="Helical" evidence="1">
    <location>
        <begin position="61"/>
        <end position="81"/>
    </location>
</feature>
<evidence type="ECO:0008006" key="4">
    <source>
        <dbReference type="Google" id="ProtNLM"/>
    </source>
</evidence>
<feature type="transmembrane region" description="Helical" evidence="1">
    <location>
        <begin position="390"/>
        <end position="410"/>
    </location>
</feature>
<sequence length="701" mass="75268">MMIMPVMLEIARQVTEWQMPFVTGRSWLGGAISAEYQYAIWNPVSVSLYVLMDRFGRLDQAAAFFSIFHLCLLSGGIFTLCRGFGIPRAGAVAAALAGGTSMWVVYWGQAWVNALVGIAWLPWASAALLLAYRRALHVGPAAVVTALSLVSGWPYTAIALIVGAGIALAASLVLTGRFLACVRVVLAMGLGGAIAAPAYLPLLYFLLEASMRSHGASSDVLTAHFDTLLAVSLPIFPNVLKTFSGVERTAPSPPIHYVSWFILPVLANARWTALGLKDRRGGLGLGLVLVAAAFGLLSMYGAGWYFRWPFRLLPYYHIAIAVLAGWLMTRTMGDGQGVWNMGRTALAFAVPLALGFLNQSGMATDQAILLSWICVLVLLTRYFQRSWPEYWMAIPVVGHVTIFVYLTAVFPHNGMVPRWTPPVERQALPGIVDAPGVRQLALYQPPGRDASFGSGKALDDAFWSELMPGNNLLHHDVEAINGYSALDPRGLREAFCMDYIGASCPDAAKRILSPATSADGAAGLSLLDLTRVERVVAQRGLHAAIFAAEAGGTWVRAGSGRHADVFVRREPLPPRPGSVSVQPPDVQLRLVERGPDREAYHLDKGHGGGRVVWARAWYPGYRAFLAGRPLEVEPVLGFLPSVVLPPGEGGELVLDYVPAGLRPGLAIAGIALALAGAFSLGSLLLKRERRAGEGMSVTAEG</sequence>
<evidence type="ECO:0000313" key="3">
    <source>
        <dbReference type="Proteomes" id="UP000595197"/>
    </source>
</evidence>
<protein>
    <recommendedName>
        <fullName evidence="4">YfhO family protein</fullName>
    </recommendedName>
</protein>
<feature type="transmembrane region" description="Helical" evidence="1">
    <location>
        <begin position="186"/>
        <end position="207"/>
    </location>
</feature>
<name>A0ABX7BKE5_9PROT</name>
<keyword evidence="1" id="KW-0472">Membrane</keyword>
<gene>
    <name evidence="2" type="ORF">IGS68_31310</name>
</gene>
<feature type="transmembrane region" description="Helical" evidence="1">
    <location>
        <begin position="257"/>
        <end position="276"/>
    </location>
</feature>
<accession>A0ABX7BKE5</accession>
<evidence type="ECO:0000313" key="2">
    <source>
        <dbReference type="EMBL" id="QQP92927.2"/>
    </source>
</evidence>
<feature type="transmembrane region" description="Helical" evidence="1">
    <location>
        <begin position="153"/>
        <end position="174"/>
    </location>
</feature>
<reference evidence="2" key="1">
    <citation type="submission" date="2021-02" db="EMBL/GenBank/DDBJ databases">
        <title>Skermanella TT6 skin isolate.</title>
        <authorList>
            <person name="Lee K."/>
            <person name="Ganzorig M."/>
        </authorList>
    </citation>
    <scope>NUCLEOTIDE SEQUENCE</scope>
    <source>
        <strain evidence="2">TT6</strain>
    </source>
</reference>
<feature type="transmembrane region" description="Helical" evidence="1">
    <location>
        <begin position="366"/>
        <end position="383"/>
    </location>
</feature>
<keyword evidence="3" id="KW-1185">Reference proteome</keyword>
<proteinExistence type="predicted"/>
<feature type="transmembrane region" description="Helical" evidence="1">
    <location>
        <begin position="665"/>
        <end position="685"/>
    </location>
</feature>
<feature type="transmembrane region" description="Helical" evidence="1">
    <location>
        <begin position="283"/>
        <end position="306"/>
    </location>
</feature>
<feature type="transmembrane region" description="Helical" evidence="1">
    <location>
        <begin position="312"/>
        <end position="329"/>
    </location>
</feature>
<feature type="transmembrane region" description="Helical" evidence="1">
    <location>
        <begin position="112"/>
        <end position="132"/>
    </location>
</feature>